<sequence length="125" mass="14164">MSSVSSIDTTAIDSPENEVTELFRGFYAAPKIKMEPNHLEAWVKIKERLQNTLQNTYRPKPGMDSTMSLEFMMAGQSQESMQPAVILVCCSDAHRKQLKKILRAQTWIAEYGYPCLVVVDPLRAL</sequence>
<organism evidence="1 2">
    <name type="scientific">Cercophora newfieldiana</name>
    <dbReference type="NCBI Taxonomy" id="92897"/>
    <lineage>
        <taxon>Eukaryota</taxon>
        <taxon>Fungi</taxon>
        <taxon>Dikarya</taxon>
        <taxon>Ascomycota</taxon>
        <taxon>Pezizomycotina</taxon>
        <taxon>Sordariomycetes</taxon>
        <taxon>Sordariomycetidae</taxon>
        <taxon>Sordariales</taxon>
        <taxon>Lasiosphaeriaceae</taxon>
        <taxon>Cercophora</taxon>
    </lineage>
</organism>
<reference evidence="1" key="1">
    <citation type="submission" date="2023-06" db="EMBL/GenBank/DDBJ databases">
        <title>Genome-scale phylogeny and comparative genomics of the fungal order Sordariales.</title>
        <authorList>
            <consortium name="Lawrence Berkeley National Laboratory"/>
            <person name="Hensen N."/>
            <person name="Bonometti L."/>
            <person name="Westerberg I."/>
            <person name="Brannstrom I.O."/>
            <person name="Guillou S."/>
            <person name="Cros-Aarteil S."/>
            <person name="Calhoun S."/>
            <person name="Haridas S."/>
            <person name="Kuo A."/>
            <person name="Mondo S."/>
            <person name="Pangilinan J."/>
            <person name="Riley R."/>
            <person name="Labutti K."/>
            <person name="Andreopoulos B."/>
            <person name="Lipzen A."/>
            <person name="Chen C."/>
            <person name="Yanf M."/>
            <person name="Daum C."/>
            <person name="Ng V."/>
            <person name="Clum A."/>
            <person name="Steindorff A."/>
            <person name="Ohm R."/>
            <person name="Martin F."/>
            <person name="Silar P."/>
            <person name="Natvig D."/>
            <person name="Lalanne C."/>
            <person name="Gautier V."/>
            <person name="Ament-Velasquez S.L."/>
            <person name="Kruys A."/>
            <person name="Hutchinson M.I."/>
            <person name="Powell A.J."/>
            <person name="Barry K."/>
            <person name="Miller A.N."/>
            <person name="Grigoriev I.V."/>
            <person name="Debuchy R."/>
            <person name="Gladieux P."/>
            <person name="Thoren M.H."/>
            <person name="Johannesson H."/>
        </authorList>
    </citation>
    <scope>NUCLEOTIDE SEQUENCE</scope>
    <source>
        <strain evidence="1">SMH2532-1</strain>
    </source>
</reference>
<proteinExistence type="predicted"/>
<dbReference type="EMBL" id="JAULSV010000005">
    <property type="protein sequence ID" value="KAK0642984.1"/>
    <property type="molecule type" value="Genomic_DNA"/>
</dbReference>
<protein>
    <submittedName>
        <fullName evidence="1">Uncharacterized protein</fullName>
    </submittedName>
</protein>
<keyword evidence="2" id="KW-1185">Reference proteome</keyword>
<accession>A0AA39XZI3</accession>
<dbReference type="AlphaFoldDB" id="A0AA39XZI3"/>
<evidence type="ECO:0000313" key="2">
    <source>
        <dbReference type="Proteomes" id="UP001174936"/>
    </source>
</evidence>
<dbReference type="Proteomes" id="UP001174936">
    <property type="component" value="Unassembled WGS sequence"/>
</dbReference>
<name>A0AA39XZI3_9PEZI</name>
<gene>
    <name evidence="1" type="ORF">B0T16DRAFT_459178</name>
</gene>
<comment type="caution">
    <text evidence="1">The sequence shown here is derived from an EMBL/GenBank/DDBJ whole genome shotgun (WGS) entry which is preliminary data.</text>
</comment>
<evidence type="ECO:0000313" key="1">
    <source>
        <dbReference type="EMBL" id="KAK0642984.1"/>
    </source>
</evidence>